<dbReference type="Proteomes" id="UP000233524">
    <property type="component" value="Unassembled WGS sequence"/>
</dbReference>
<dbReference type="InterPro" id="IPR017850">
    <property type="entry name" value="Alkaline_phosphatase_core_sf"/>
</dbReference>
<dbReference type="CDD" id="cd16012">
    <property type="entry name" value="ALP"/>
    <property type="match status" value="1"/>
</dbReference>
<evidence type="ECO:0000256" key="4">
    <source>
        <dbReference type="ARBA" id="ARBA00022723"/>
    </source>
</evidence>
<gene>
    <name evidence="12" type="ORF">jhhlp_006066</name>
</gene>
<evidence type="ECO:0000256" key="5">
    <source>
        <dbReference type="ARBA" id="ARBA00022801"/>
    </source>
</evidence>
<accession>A0A2N3N510</accession>
<dbReference type="PROSITE" id="PS00123">
    <property type="entry name" value="ALKALINE_PHOSPHATASE"/>
    <property type="match status" value="1"/>
</dbReference>
<comment type="catalytic activity">
    <reaction evidence="11">
        <text>a phosphate monoester + H2O = an alcohol + phosphate</text>
        <dbReference type="Rhea" id="RHEA:15017"/>
        <dbReference type="ChEBI" id="CHEBI:15377"/>
        <dbReference type="ChEBI" id="CHEBI:30879"/>
        <dbReference type="ChEBI" id="CHEBI:43474"/>
        <dbReference type="ChEBI" id="CHEBI:67140"/>
        <dbReference type="EC" id="3.1.3.1"/>
    </reaction>
</comment>
<evidence type="ECO:0000256" key="7">
    <source>
        <dbReference type="ARBA" id="ARBA00022842"/>
    </source>
</evidence>
<dbReference type="GO" id="GO:0046872">
    <property type="term" value="F:metal ion binding"/>
    <property type="evidence" value="ECO:0007669"/>
    <property type="project" value="UniProtKB-KW"/>
</dbReference>
<name>A0A2N3N510_9PEZI</name>
<organism evidence="12 13">
    <name type="scientific">Lomentospora prolificans</name>
    <dbReference type="NCBI Taxonomy" id="41688"/>
    <lineage>
        <taxon>Eukaryota</taxon>
        <taxon>Fungi</taxon>
        <taxon>Dikarya</taxon>
        <taxon>Ascomycota</taxon>
        <taxon>Pezizomycotina</taxon>
        <taxon>Sordariomycetes</taxon>
        <taxon>Hypocreomycetidae</taxon>
        <taxon>Microascales</taxon>
        <taxon>Microascaceae</taxon>
        <taxon>Lomentospora</taxon>
    </lineage>
</organism>
<reference evidence="12 13" key="1">
    <citation type="journal article" date="2017" name="G3 (Bethesda)">
        <title>First Draft Genome Sequence of the Pathogenic Fungus Lomentospora prolificans (Formerly Scedosporium prolificans).</title>
        <authorList>
            <person name="Luo R."/>
            <person name="Zimin A."/>
            <person name="Workman R."/>
            <person name="Fan Y."/>
            <person name="Pertea G."/>
            <person name="Grossman N."/>
            <person name="Wear M.P."/>
            <person name="Jia B."/>
            <person name="Miller H."/>
            <person name="Casadevall A."/>
            <person name="Timp W."/>
            <person name="Zhang S.X."/>
            <person name="Salzberg S.L."/>
        </authorList>
    </citation>
    <scope>NUCLEOTIDE SEQUENCE [LARGE SCALE GENOMIC DNA]</scope>
    <source>
        <strain evidence="12 13">JHH-5317</strain>
    </source>
</reference>
<evidence type="ECO:0000256" key="10">
    <source>
        <dbReference type="RuleBase" id="RU003946"/>
    </source>
</evidence>
<protein>
    <recommendedName>
        <fullName evidence="2 11">Alkaline phosphatase</fullName>
        <ecNumber evidence="2 11">3.1.3.1</ecNumber>
    </recommendedName>
</protein>
<feature type="binding site" evidence="9">
    <location>
        <position position="286"/>
    </location>
    <ligand>
        <name>Zn(2+)</name>
        <dbReference type="ChEBI" id="CHEBI:29105"/>
        <label>2</label>
    </ligand>
</feature>
<keyword evidence="3" id="KW-0597">Phosphoprotein</keyword>
<feature type="binding site" evidence="9">
    <location>
        <position position="277"/>
    </location>
    <ligand>
        <name>Mg(2+)</name>
        <dbReference type="ChEBI" id="CHEBI:18420"/>
    </ligand>
</feature>
<feature type="binding site" evidence="9">
    <location>
        <position position="420"/>
    </location>
    <ligand>
        <name>Zn(2+)</name>
        <dbReference type="ChEBI" id="CHEBI:29105"/>
        <label>2</label>
    </ligand>
</feature>
<dbReference type="SMART" id="SM00098">
    <property type="entry name" value="alkPPc"/>
    <property type="match status" value="1"/>
</dbReference>
<keyword evidence="13" id="KW-1185">Reference proteome</keyword>
<keyword evidence="7 9" id="KW-0460">Magnesium</keyword>
<evidence type="ECO:0000256" key="1">
    <source>
        <dbReference type="ARBA" id="ARBA00005984"/>
    </source>
</evidence>
<dbReference type="InterPro" id="IPR042085">
    <property type="entry name" value="Ap_crown"/>
</dbReference>
<comment type="cofactor">
    <cofactor evidence="9">
        <name>Mg(2+)</name>
        <dbReference type="ChEBI" id="CHEBI:18420"/>
    </cofactor>
    <text evidence="9">Binds 1 Mg(2+) ion.</text>
</comment>
<comment type="caution">
    <text evidence="12">The sequence shown here is derived from an EMBL/GenBank/DDBJ whole genome shotgun (WGS) entry which is preliminary data.</text>
</comment>
<dbReference type="InterPro" id="IPR001952">
    <property type="entry name" value="Alkaline_phosphatase"/>
</dbReference>
<dbReference type="InterPro" id="IPR018299">
    <property type="entry name" value="Alkaline_phosphatase_AS"/>
</dbReference>
<dbReference type="Pfam" id="PF00245">
    <property type="entry name" value="Alk_phosphatase"/>
    <property type="match status" value="1"/>
</dbReference>
<evidence type="ECO:0000256" key="8">
    <source>
        <dbReference type="PIRSR" id="PIRSR601952-1"/>
    </source>
</evidence>
<dbReference type="Gene3D" id="3.40.720.10">
    <property type="entry name" value="Alkaline Phosphatase, subunit A"/>
    <property type="match status" value="1"/>
</dbReference>
<dbReference type="AlphaFoldDB" id="A0A2N3N510"/>
<dbReference type="OrthoDB" id="7392499at2759"/>
<dbReference type="PANTHER" id="PTHR11596">
    <property type="entry name" value="ALKALINE PHOSPHATASE"/>
    <property type="match status" value="1"/>
</dbReference>
<dbReference type="InParanoid" id="A0A2N3N510"/>
<dbReference type="PRINTS" id="PR00113">
    <property type="entry name" value="ALKPHPHTASE"/>
</dbReference>
<dbReference type="EC" id="3.1.3.1" evidence="2 11"/>
<evidence type="ECO:0000313" key="12">
    <source>
        <dbReference type="EMBL" id="PKS07462.1"/>
    </source>
</evidence>
<feature type="binding site" evidence="9">
    <location>
        <position position="282"/>
    </location>
    <ligand>
        <name>Zn(2+)</name>
        <dbReference type="ChEBI" id="CHEBI:29105"/>
        <label>2</label>
    </ligand>
</feature>
<dbReference type="SUPFAM" id="SSF53649">
    <property type="entry name" value="Alkaline phosphatase-like"/>
    <property type="match status" value="1"/>
</dbReference>
<dbReference type="STRING" id="41688.A0A2N3N510"/>
<dbReference type="PANTHER" id="PTHR11596:SF5">
    <property type="entry name" value="ALKALINE PHOSPHATASE"/>
    <property type="match status" value="1"/>
</dbReference>
<evidence type="ECO:0000256" key="11">
    <source>
        <dbReference type="RuleBase" id="RU003947"/>
    </source>
</evidence>
<feature type="active site" description="Phosphoserine intermediate" evidence="8">
    <location>
        <position position="84"/>
    </location>
</feature>
<keyword evidence="5 11" id="KW-0378">Hydrolase</keyword>
<sequence>MRPSIISALIAAVIASSDYPKARSFIYVVPDGYGVASQVLARDYHAIVNGQGTAQRPNSPQLGADSLVIGTVRTQASDSLITDSAASATAFACGVKTYNGAIGVDDDGAPVASVLEAAHLSGFKTGLVATSRISHATPACYASHVLDRGSENEIAAQEIGYSHPLSNVVDLLLGGGRRHFLPTSDGGSRGDGVNLINRAVEKGWTYAGSRKELDSSTREDGTVPLPFLGLFSSSDMSYELDRDEAQQPSLLDMTKVALATLEKASSDNSKGYFIMIEASRIDHAGHANDAAGHIHDTLMYNSVLAYIKEYIDSHPDTQLLSAADHECGGLTLEDGYNPTVLQKATRTPEYLGSLLAAYQGDKAPYLKDELLPMYGLENVSDDDVKLLLSIAEERSVSAMKIAAGNMLAAEAGLKWSTEGHTAADVILYGYANPRALRSMKDSVGKNINNIDLPQYIEKVLGLNLANATQALRQGGVNWVGKRDELHVIKRSNKLHTHSHTH</sequence>
<evidence type="ECO:0000256" key="6">
    <source>
        <dbReference type="ARBA" id="ARBA00022833"/>
    </source>
</evidence>
<feature type="binding site" evidence="9">
    <location>
        <position position="135"/>
    </location>
    <ligand>
        <name>Mg(2+)</name>
        <dbReference type="ChEBI" id="CHEBI:18420"/>
    </ligand>
</feature>
<comment type="similarity">
    <text evidence="1 10">Belongs to the alkaline phosphatase family.</text>
</comment>
<feature type="binding site" evidence="9">
    <location>
        <position position="137"/>
    </location>
    <ligand>
        <name>Mg(2+)</name>
        <dbReference type="ChEBI" id="CHEBI:18420"/>
    </ligand>
</feature>
<evidence type="ECO:0000313" key="13">
    <source>
        <dbReference type="Proteomes" id="UP000233524"/>
    </source>
</evidence>
<feature type="binding site" evidence="9">
    <location>
        <position position="324"/>
    </location>
    <ligand>
        <name>Zn(2+)</name>
        <dbReference type="ChEBI" id="CHEBI:29105"/>
        <label>2</label>
    </ligand>
</feature>
<dbReference type="GO" id="GO:0000329">
    <property type="term" value="C:fungal-type vacuole membrane"/>
    <property type="evidence" value="ECO:0007669"/>
    <property type="project" value="TreeGrafter"/>
</dbReference>
<feature type="binding site" evidence="9">
    <location>
        <position position="31"/>
    </location>
    <ligand>
        <name>Zn(2+)</name>
        <dbReference type="ChEBI" id="CHEBI:29105"/>
        <label>2</label>
    </ligand>
</feature>
<evidence type="ECO:0000256" key="3">
    <source>
        <dbReference type="ARBA" id="ARBA00022553"/>
    </source>
</evidence>
<dbReference type="GO" id="GO:0004035">
    <property type="term" value="F:alkaline phosphatase activity"/>
    <property type="evidence" value="ECO:0007669"/>
    <property type="project" value="UniProtKB-EC"/>
</dbReference>
<proteinExistence type="inferred from homology"/>
<dbReference type="Gene3D" id="1.10.1200.140">
    <property type="entry name" value="Alkaline phosphatase, crown domain"/>
    <property type="match status" value="1"/>
</dbReference>
<evidence type="ECO:0000256" key="9">
    <source>
        <dbReference type="PIRSR" id="PIRSR601952-2"/>
    </source>
</evidence>
<feature type="binding site" evidence="9">
    <location>
        <position position="31"/>
    </location>
    <ligand>
        <name>Mg(2+)</name>
        <dbReference type="ChEBI" id="CHEBI:18420"/>
    </ligand>
</feature>
<keyword evidence="4 9" id="KW-0479">Metal-binding</keyword>
<evidence type="ECO:0000256" key="2">
    <source>
        <dbReference type="ARBA" id="ARBA00012647"/>
    </source>
</evidence>
<dbReference type="VEuPathDB" id="FungiDB:jhhlp_006066"/>
<dbReference type="EMBL" id="NLAX01000701">
    <property type="protein sequence ID" value="PKS07462.1"/>
    <property type="molecule type" value="Genomic_DNA"/>
</dbReference>
<comment type="cofactor">
    <cofactor evidence="9">
        <name>Zn(2+)</name>
        <dbReference type="ChEBI" id="CHEBI:29105"/>
    </cofactor>
    <text evidence="9">Binds 2 Zn(2+) ions.</text>
</comment>
<keyword evidence="6 9" id="KW-0862">Zinc</keyword>
<feature type="binding site" evidence="9">
    <location>
        <position position="325"/>
    </location>
    <ligand>
        <name>Zn(2+)</name>
        <dbReference type="ChEBI" id="CHEBI:29105"/>
        <label>2</label>
    </ligand>
</feature>